<dbReference type="PIRSF" id="PIRSF021332">
    <property type="entry name" value="DUF1054"/>
    <property type="match status" value="1"/>
</dbReference>
<comment type="similarity">
    <text evidence="1">Belongs to the UPF0637 family.</text>
</comment>
<dbReference type="SUPFAM" id="SSF142913">
    <property type="entry name" value="YktB/PF0168-like"/>
    <property type="match status" value="1"/>
</dbReference>
<evidence type="ECO:0000313" key="3">
    <source>
        <dbReference type="Proteomes" id="UP001579974"/>
    </source>
</evidence>
<protein>
    <recommendedName>
        <fullName evidence="1">UPF0637 protein KKP3000_001087</fullName>
    </recommendedName>
</protein>
<evidence type="ECO:0000256" key="1">
    <source>
        <dbReference type="HAMAP-Rule" id="MF_01851"/>
    </source>
</evidence>
<accession>A0ABV5AJ46</accession>
<dbReference type="EMBL" id="JBDXSU010000019">
    <property type="protein sequence ID" value="MFB5192292.1"/>
    <property type="molecule type" value="Genomic_DNA"/>
</dbReference>
<sequence length="205" mass="23381">MFSGFQEVDFDVFSVPGLDARMDAIKAHVRPKLEALGEHFTSFLAPRLGEEVYAHVAKHARRTVNPPNDTWVAFSTNARGYKQHPHFQIGLWQTHLFVTFGYIYEASQKVAFGEWLGKNAHQIHERIPSDFMWIPDHTNPASIPASEVQEEDIVRFADRLQTVKKAELLVGKRYERETVVRMSASEFLGDAEAVLEALVPLYRLS</sequence>
<reference evidence="2 3" key="1">
    <citation type="journal article" date="2024" name="Int. J. Mol. Sci.">
        <title>Exploration of Alicyclobacillus spp. Genome in Search of Antibiotic Resistance.</title>
        <authorList>
            <person name="Bucka-Kolendo J."/>
            <person name="Kiousi D.E."/>
            <person name="Dekowska A."/>
            <person name="Mikolajczuk-Szczyrba A."/>
            <person name="Karadedos D.M."/>
            <person name="Michael P."/>
            <person name="Galanis A."/>
            <person name="Sokolowska B."/>
        </authorList>
    </citation>
    <scope>NUCLEOTIDE SEQUENCE [LARGE SCALE GENOMIC DNA]</scope>
    <source>
        <strain evidence="2 3">KKP 3000</strain>
    </source>
</reference>
<proteinExistence type="inferred from homology"/>
<dbReference type="HAMAP" id="MF_01851">
    <property type="entry name" value="UPF0637"/>
    <property type="match status" value="1"/>
</dbReference>
<keyword evidence="3" id="KW-1185">Reference proteome</keyword>
<comment type="caution">
    <text evidence="2">The sequence shown here is derived from an EMBL/GenBank/DDBJ whole genome shotgun (WGS) entry which is preliminary data.</text>
</comment>
<organism evidence="2 3">
    <name type="scientific">Alicyclobacillus fastidiosus</name>
    <dbReference type="NCBI Taxonomy" id="392011"/>
    <lineage>
        <taxon>Bacteria</taxon>
        <taxon>Bacillati</taxon>
        <taxon>Bacillota</taxon>
        <taxon>Bacilli</taxon>
        <taxon>Bacillales</taxon>
        <taxon>Alicyclobacillaceae</taxon>
        <taxon>Alicyclobacillus</taxon>
    </lineage>
</organism>
<dbReference type="RefSeq" id="WP_275474308.1">
    <property type="nucleotide sequence ID" value="NZ_CP162940.1"/>
</dbReference>
<dbReference type="InterPro" id="IPR009403">
    <property type="entry name" value="UPF0637"/>
</dbReference>
<dbReference type="Gene3D" id="3.30.930.20">
    <property type="entry name" value="Protein of unknown function DUF1054"/>
    <property type="match status" value="1"/>
</dbReference>
<dbReference type="Pfam" id="PF06335">
    <property type="entry name" value="DUF1054"/>
    <property type="match status" value="1"/>
</dbReference>
<dbReference type="Proteomes" id="UP001579974">
    <property type="component" value="Unassembled WGS sequence"/>
</dbReference>
<evidence type="ECO:0000313" key="2">
    <source>
        <dbReference type="EMBL" id="MFB5192292.1"/>
    </source>
</evidence>
<name>A0ABV5AJ46_9BACL</name>
<gene>
    <name evidence="2" type="ORF">KKP3000_001087</name>
</gene>
<dbReference type="InterPro" id="IPR053707">
    <property type="entry name" value="UPF0637_domain_sf"/>
</dbReference>